<evidence type="ECO:0000313" key="3">
    <source>
        <dbReference type="EMBL" id="TNC53007.1"/>
    </source>
</evidence>
<keyword evidence="4" id="KW-1185">Reference proteome</keyword>
<organism evidence="3 4">
    <name type="scientific">Rubellimicrobium rubrum</name>
    <dbReference type="NCBI Taxonomy" id="2585369"/>
    <lineage>
        <taxon>Bacteria</taxon>
        <taxon>Pseudomonadati</taxon>
        <taxon>Pseudomonadota</taxon>
        <taxon>Alphaproteobacteria</taxon>
        <taxon>Rhodobacterales</taxon>
        <taxon>Roseobacteraceae</taxon>
        <taxon>Rubellimicrobium</taxon>
    </lineage>
</organism>
<dbReference type="InterPro" id="IPR050300">
    <property type="entry name" value="GDXG_lipolytic_enzyme"/>
</dbReference>
<dbReference type="EMBL" id="VDFU01000001">
    <property type="protein sequence ID" value="TNC53007.1"/>
    <property type="molecule type" value="Genomic_DNA"/>
</dbReference>
<dbReference type="Gene3D" id="3.40.50.1820">
    <property type="entry name" value="alpha/beta hydrolase"/>
    <property type="match status" value="1"/>
</dbReference>
<dbReference type="InterPro" id="IPR029058">
    <property type="entry name" value="AB_hydrolase_fold"/>
</dbReference>
<dbReference type="PANTHER" id="PTHR48081">
    <property type="entry name" value="AB HYDROLASE SUPERFAMILY PROTEIN C4A8.06C"/>
    <property type="match status" value="1"/>
</dbReference>
<dbReference type="InterPro" id="IPR049492">
    <property type="entry name" value="BD-FAE-like_dom"/>
</dbReference>
<dbReference type="Pfam" id="PF20434">
    <property type="entry name" value="BD-FAE"/>
    <property type="match status" value="1"/>
</dbReference>
<proteinExistence type="predicted"/>
<dbReference type="GO" id="GO:0016787">
    <property type="term" value="F:hydrolase activity"/>
    <property type="evidence" value="ECO:0007669"/>
    <property type="project" value="UniProtKB-KW"/>
</dbReference>
<dbReference type="PROSITE" id="PS00122">
    <property type="entry name" value="CARBOXYLESTERASE_B_1"/>
    <property type="match status" value="1"/>
</dbReference>
<keyword evidence="1 3" id="KW-0378">Hydrolase</keyword>
<evidence type="ECO:0000259" key="2">
    <source>
        <dbReference type="Pfam" id="PF20434"/>
    </source>
</evidence>
<evidence type="ECO:0000313" key="4">
    <source>
        <dbReference type="Proteomes" id="UP000305887"/>
    </source>
</evidence>
<sequence length="342" mass="37167">MQPSPQPSELERDYSMHPAQSSITRRAALTAGAGLLAAPVLAQPVCDLGLPGHVEGPHVWRDYDQDELDAAYNQEFYQPHTEAVNSRLSALSFDLRVRRGYPERVAYGEGADEAMDIYKAPQAGGPVFVFLHGGIWLYLDASLAGFAAEMFLDRGAHFIALDFSPVNELGGDLGRMADQVQRGIAWVARNAATFGGDPSRIFIGGHSSGGHLAGVAMTTDWREFGLPSDAVKGGLLMSGIYDLEPVRLSWRKAYIAFTDAMVDAMSPQRHLDRINAPVVVSHGTLETPEFQRQAQDFANALKAAGKPVQLVVGRDYFHQDMWETLGNPYGPNGRAALALMGL</sequence>
<feature type="domain" description="BD-FAE-like" evidence="2">
    <location>
        <begin position="115"/>
        <end position="219"/>
    </location>
</feature>
<name>A0A5C4N2T6_9RHOB</name>
<reference evidence="3 4" key="1">
    <citation type="submission" date="2019-06" db="EMBL/GenBank/DDBJ databases">
        <title>YIM 131921 draft genome.</title>
        <authorList>
            <person name="Jiang L."/>
        </authorList>
    </citation>
    <scope>NUCLEOTIDE SEQUENCE [LARGE SCALE GENOMIC DNA]</scope>
    <source>
        <strain evidence="3 4">YIM 131921</strain>
    </source>
</reference>
<comment type="caution">
    <text evidence="3">The sequence shown here is derived from an EMBL/GenBank/DDBJ whole genome shotgun (WGS) entry which is preliminary data.</text>
</comment>
<dbReference type="Proteomes" id="UP000305887">
    <property type="component" value="Unassembled WGS sequence"/>
</dbReference>
<evidence type="ECO:0000256" key="1">
    <source>
        <dbReference type="ARBA" id="ARBA00022801"/>
    </source>
</evidence>
<dbReference type="InterPro" id="IPR019826">
    <property type="entry name" value="Carboxylesterase_B_AS"/>
</dbReference>
<gene>
    <name evidence="3" type="ORF">FHG66_01590</name>
</gene>
<protein>
    <submittedName>
        <fullName evidence="3">Alpha/beta hydrolase</fullName>
    </submittedName>
</protein>
<dbReference type="AlphaFoldDB" id="A0A5C4N2T6"/>
<dbReference type="SUPFAM" id="SSF53474">
    <property type="entry name" value="alpha/beta-Hydrolases"/>
    <property type="match status" value="1"/>
</dbReference>
<dbReference type="PANTHER" id="PTHR48081:SF33">
    <property type="entry name" value="KYNURENINE FORMAMIDASE"/>
    <property type="match status" value="1"/>
</dbReference>
<dbReference type="OrthoDB" id="9771666at2"/>
<accession>A0A5C4N2T6</accession>